<name>A0AC34G5M9_9BILA</name>
<evidence type="ECO:0000313" key="1">
    <source>
        <dbReference type="Proteomes" id="UP000887579"/>
    </source>
</evidence>
<evidence type="ECO:0000313" key="2">
    <source>
        <dbReference type="WBParaSite" id="ES5_v2.g25010.t1"/>
    </source>
</evidence>
<dbReference type="WBParaSite" id="ES5_v2.g25010.t1">
    <property type="protein sequence ID" value="ES5_v2.g25010.t1"/>
    <property type="gene ID" value="ES5_v2.g25010"/>
</dbReference>
<protein>
    <submittedName>
        <fullName evidence="2">Uncharacterized protein</fullName>
    </submittedName>
</protein>
<sequence>MAQFFPEPDILVEIPFDAVKTLYALKLLLVNSKDPERTQKMIDRAKQRCLDHVTRQHPETSNILDDIKILKKVIEVAKTKQKETELPASSFAETTKETLVESRKKEADRMATEKVAKKETQN</sequence>
<reference evidence="2" key="1">
    <citation type="submission" date="2022-11" db="UniProtKB">
        <authorList>
            <consortium name="WormBaseParasite"/>
        </authorList>
    </citation>
    <scope>IDENTIFICATION</scope>
</reference>
<organism evidence="1 2">
    <name type="scientific">Panagrolaimus sp. ES5</name>
    <dbReference type="NCBI Taxonomy" id="591445"/>
    <lineage>
        <taxon>Eukaryota</taxon>
        <taxon>Metazoa</taxon>
        <taxon>Ecdysozoa</taxon>
        <taxon>Nematoda</taxon>
        <taxon>Chromadorea</taxon>
        <taxon>Rhabditida</taxon>
        <taxon>Tylenchina</taxon>
        <taxon>Panagrolaimomorpha</taxon>
        <taxon>Panagrolaimoidea</taxon>
        <taxon>Panagrolaimidae</taxon>
        <taxon>Panagrolaimus</taxon>
    </lineage>
</organism>
<accession>A0AC34G5M9</accession>
<dbReference type="Proteomes" id="UP000887579">
    <property type="component" value="Unplaced"/>
</dbReference>
<proteinExistence type="predicted"/>